<keyword evidence="2" id="KW-0808">Transferase</keyword>
<protein>
    <submittedName>
        <fullName evidence="7">Carbohydrate kinase</fullName>
    </submittedName>
</protein>
<evidence type="ECO:0000313" key="8">
    <source>
        <dbReference type="Proteomes" id="UP000823886"/>
    </source>
</evidence>
<dbReference type="GO" id="GO:0005524">
    <property type="term" value="F:ATP binding"/>
    <property type="evidence" value="ECO:0007669"/>
    <property type="project" value="UniProtKB-KW"/>
</dbReference>
<gene>
    <name evidence="7" type="ORF">H9753_12965</name>
</gene>
<dbReference type="SUPFAM" id="SSF53613">
    <property type="entry name" value="Ribokinase-like"/>
    <property type="match status" value="1"/>
</dbReference>
<evidence type="ECO:0000259" key="6">
    <source>
        <dbReference type="Pfam" id="PF00294"/>
    </source>
</evidence>
<dbReference type="Pfam" id="PF00294">
    <property type="entry name" value="PfkB"/>
    <property type="match status" value="1"/>
</dbReference>
<evidence type="ECO:0000256" key="4">
    <source>
        <dbReference type="ARBA" id="ARBA00022777"/>
    </source>
</evidence>
<sequence>MNKEFDVIALGELLIDFTENGVSGQGNPIFEANPGGAPCNVLAMLNKLGKKTSFLGVVGKDQFGTSLRNTLNELGIDTGHLYEDQEVHTTLAFVHTFEDGDRDFAFYRNPGADMMLSQEQVDPAYISSAKAFHYGTLSMTHEGVRKATYKAIDLAKEAGLLISFDPNLRPPLWSSMEEAKSQIAYGLSKCDLLKISEEELEFMTGTSDVKEGAHQLLGQYPNIKLMNVTMGKEGSIAFHEGKEVFQAPFIQENTIETTGAGDTFGACALNYVLEHGITGLTEENLSEMLRFANGASSLITTKKGALRVMPEKEEVEAFLASRK</sequence>
<keyword evidence="5" id="KW-0067">ATP-binding</keyword>
<reference evidence="7" key="2">
    <citation type="submission" date="2021-04" db="EMBL/GenBank/DDBJ databases">
        <authorList>
            <person name="Gilroy R."/>
        </authorList>
    </citation>
    <scope>NUCLEOTIDE SEQUENCE</scope>
    <source>
        <strain evidence="7">ChiBcec2-3848</strain>
    </source>
</reference>
<comment type="similarity">
    <text evidence="1">Belongs to the carbohydrate kinase PfkB family.</text>
</comment>
<evidence type="ECO:0000256" key="3">
    <source>
        <dbReference type="ARBA" id="ARBA00022741"/>
    </source>
</evidence>
<reference evidence="7" key="1">
    <citation type="journal article" date="2021" name="PeerJ">
        <title>Extensive microbial diversity within the chicken gut microbiome revealed by metagenomics and culture.</title>
        <authorList>
            <person name="Gilroy R."/>
            <person name="Ravi A."/>
            <person name="Getino M."/>
            <person name="Pursley I."/>
            <person name="Horton D.L."/>
            <person name="Alikhan N.F."/>
            <person name="Baker D."/>
            <person name="Gharbi K."/>
            <person name="Hall N."/>
            <person name="Watson M."/>
            <person name="Adriaenssens E.M."/>
            <person name="Foster-Nyarko E."/>
            <person name="Jarju S."/>
            <person name="Secka A."/>
            <person name="Antonio M."/>
            <person name="Oren A."/>
            <person name="Chaudhuri R.R."/>
            <person name="La Ragione R."/>
            <person name="Hildebrand F."/>
            <person name="Pallen M.J."/>
        </authorList>
    </citation>
    <scope>NUCLEOTIDE SEQUENCE</scope>
    <source>
        <strain evidence="7">ChiBcec2-3848</strain>
    </source>
</reference>
<evidence type="ECO:0000313" key="7">
    <source>
        <dbReference type="EMBL" id="HJC64502.1"/>
    </source>
</evidence>
<dbReference type="EMBL" id="DWVZ01000179">
    <property type="protein sequence ID" value="HJC64502.1"/>
    <property type="molecule type" value="Genomic_DNA"/>
</dbReference>
<evidence type="ECO:0000256" key="5">
    <source>
        <dbReference type="ARBA" id="ARBA00022840"/>
    </source>
</evidence>
<dbReference type="InterPro" id="IPR011611">
    <property type="entry name" value="PfkB_dom"/>
</dbReference>
<dbReference type="Proteomes" id="UP000823886">
    <property type="component" value="Unassembled WGS sequence"/>
</dbReference>
<evidence type="ECO:0000256" key="1">
    <source>
        <dbReference type="ARBA" id="ARBA00010688"/>
    </source>
</evidence>
<organism evidence="7 8">
    <name type="scientific">Candidatus Blautia merdavium</name>
    <dbReference type="NCBI Taxonomy" id="2838494"/>
    <lineage>
        <taxon>Bacteria</taxon>
        <taxon>Bacillati</taxon>
        <taxon>Bacillota</taxon>
        <taxon>Clostridia</taxon>
        <taxon>Lachnospirales</taxon>
        <taxon>Lachnospiraceae</taxon>
        <taxon>Blautia</taxon>
    </lineage>
</organism>
<dbReference type="CDD" id="cd01167">
    <property type="entry name" value="bac_FRK"/>
    <property type="match status" value="1"/>
</dbReference>
<keyword evidence="4 7" id="KW-0418">Kinase</keyword>
<proteinExistence type="inferred from homology"/>
<dbReference type="PANTHER" id="PTHR43085">
    <property type="entry name" value="HEXOKINASE FAMILY MEMBER"/>
    <property type="match status" value="1"/>
</dbReference>
<keyword evidence="3" id="KW-0547">Nucleotide-binding</keyword>
<dbReference type="InterPro" id="IPR029056">
    <property type="entry name" value="Ribokinase-like"/>
</dbReference>
<comment type="caution">
    <text evidence="7">The sequence shown here is derived from an EMBL/GenBank/DDBJ whole genome shotgun (WGS) entry which is preliminary data.</text>
</comment>
<dbReference type="AlphaFoldDB" id="A0A9D2PRK5"/>
<name>A0A9D2PRK5_9FIRM</name>
<accession>A0A9D2PRK5</accession>
<dbReference type="Gene3D" id="3.40.1190.20">
    <property type="match status" value="1"/>
</dbReference>
<feature type="domain" description="Carbohydrate kinase PfkB" evidence="6">
    <location>
        <begin position="6"/>
        <end position="310"/>
    </location>
</feature>
<dbReference type="InterPro" id="IPR050306">
    <property type="entry name" value="PfkB_Carbo_kinase"/>
</dbReference>
<dbReference type="PANTHER" id="PTHR43085:SF1">
    <property type="entry name" value="PSEUDOURIDINE KINASE-RELATED"/>
    <property type="match status" value="1"/>
</dbReference>
<evidence type="ECO:0000256" key="2">
    <source>
        <dbReference type="ARBA" id="ARBA00022679"/>
    </source>
</evidence>
<dbReference type="GO" id="GO:0016301">
    <property type="term" value="F:kinase activity"/>
    <property type="evidence" value="ECO:0007669"/>
    <property type="project" value="UniProtKB-KW"/>
</dbReference>